<sequence length="99" mass="10892">MLIDARWLVLGVVFGVVLLCVRRRKEWAEPVLVAIAVTTVLITLLFFVPKPPLVFGGMRPNTEQASSLRDPHGRGLEIRRVPDPCQDGRSSTGSGGELR</sequence>
<dbReference type="EMBL" id="BOMH01000016">
    <property type="protein sequence ID" value="GID64326.1"/>
    <property type="molecule type" value="Genomic_DNA"/>
</dbReference>
<keyword evidence="4" id="KW-1185">Reference proteome</keyword>
<name>A0A919MAR3_9ACTN</name>
<accession>A0A919MAR3</accession>
<evidence type="ECO:0000313" key="3">
    <source>
        <dbReference type="EMBL" id="GID64326.1"/>
    </source>
</evidence>
<feature type="transmembrane region" description="Helical" evidence="2">
    <location>
        <begin position="30"/>
        <end position="49"/>
    </location>
</feature>
<keyword evidence="2" id="KW-0472">Membrane</keyword>
<feature type="region of interest" description="Disordered" evidence="1">
    <location>
        <begin position="59"/>
        <end position="99"/>
    </location>
</feature>
<keyword evidence="2" id="KW-0812">Transmembrane</keyword>
<reference evidence="3" key="1">
    <citation type="submission" date="2021-01" db="EMBL/GenBank/DDBJ databases">
        <title>Whole genome shotgun sequence of Actinoplanes cyaneus NBRC 14990.</title>
        <authorList>
            <person name="Komaki H."/>
            <person name="Tamura T."/>
        </authorList>
    </citation>
    <scope>NUCLEOTIDE SEQUENCE</scope>
    <source>
        <strain evidence="3">NBRC 14990</strain>
    </source>
</reference>
<dbReference type="AlphaFoldDB" id="A0A919MAR3"/>
<feature type="transmembrane region" description="Helical" evidence="2">
    <location>
        <begin position="7"/>
        <end position="24"/>
    </location>
</feature>
<comment type="caution">
    <text evidence="3">The sequence shown here is derived from an EMBL/GenBank/DDBJ whole genome shotgun (WGS) entry which is preliminary data.</text>
</comment>
<organism evidence="3 4">
    <name type="scientific">Actinoplanes cyaneus</name>
    <dbReference type="NCBI Taxonomy" id="52696"/>
    <lineage>
        <taxon>Bacteria</taxon>
        <taxon>Bacillati</taxon>
        <taxon>Actinomycetota</taxon>
        <taxon>Actinomycetes</taxon>
        <taxon>Micromonosporales</taxon>
        <taxon>Micromonosporaceae</taxon>
        <taxon>Actinoplanes</taxon>
    </lineage>
</organism>
<evidence type="ECO:0000313" key="4">
    <source>
        <dbReference type="Proteomes" id="UP000619479"/>
    </source>
</evidence>
<feature type="compositionally biased region" description="Basic and acidic residues" evidence="1">
    <location>
        <begin position="69"/>
        <end position="82"/>
    </location>
</feature>
<keyword evidence="2" id="KW-1133">Transmembrane helix</keyword>
<proteinExistence type="predicted"/>
<gene>
    <name evidence="3" type="ORF">Acy02nite_22070</name>
</gene>
<evidence type="ECO:0000256" key="1">
    <source>
        <dbReference type="SAM" id="MobiDB-lite"/>
    </source>
</evidence>
<dbReference type="Proteomes" id="UP000619479">
    <property type="component" value="Unassembled WGS sequence"/>
</dbReference>
<protein>
    <submittedName>
        <fullName evidence="3">Uncharacterized protein</fullName>
    </submittedName>
</protein>
<evidence type="ECO:0000256" key="2">
    <source>
        <dbReference type="SAM" id="Phobius"/>
    </source>
</evidence>